<proteinExistence type="predicted"/>
<dbReference type="HOGENOM" id="CLU_717791_0_0_1"/>
<comment type="caution">
    <text evidence="2">The sequence shown here is derived from an EMBL/GenBank/DDBJ whole genome shotgun (WGS) entry which is preliminary data.</text>
</comment>
<evidence type="ECO:0000313" key="3">
    <source>
        <dbReference type="Proteomes" id="UP000007129"/>
    </source>
</evidence>
<dbReference type="InParanoid" id="K2SGN0"/>
<organism evidence="2 3">
    <name type="scientific">Macrophomina phaseolina (strain MS6)</name>
    <name type="common">Charcoal rot fungus</name>
    <dbReference type="NCBI Taxonomy" id="1126212"/>
    <lineage>
        <taxon>Eukaryota</taxon>
        <taxon>Fungi</taxon>
        <taxon>Dikarya</taxon>
        <taxon>Ascomycota</taxon>
        <taxon>Pezizomycotina</taxon>
        <taxon>Dothideomycetes</taxon>
        <taxon>Dothideomycetes incertae sedis</taxon>
        <taxon>Botryosphaeriales</taxon>
        <taxon>Botryosphaeriaceae</taxon>
        <taxon>Macrophomina</taxon>
    </lineage>
</organism>
<feature type="region of interest" description="Disordered" evidence="1">
    <location>
        <begin position="1"/>
        <end position="37"/>
    </location>
</feature>
<dbReference type="OrthoDB" id="3944489at2759"/>
<gene>
    <name evidence="2" type="ORF">MPH_01082</name>
</gene>
<dbReference type="VEuPathDB" id="FungiDB:MPH_01082"/>
<dbReference type="EMBL" id="AHHD01000046">
    <property type="protein sequence ID" value="EKG21574.1"/>
    <property type="molecule type" value="Genomic_DNA"/>
</dbReference>
<evidence type="ECO:0000313" key="2">
    <source>
        <dbReference type="EMBL" id="EKG21574.1"/>
    </source>
</evidence>
<feature type="compositionally biased region" description="Pro residues" evidence="1">
    <location>
        <begin position="204"/>
        <end position="215"/>
    </location>
</feature>
<feature type="compositionally biased region" description="Polar residues" evidence="1">
    <location>
        <begin position="131"/>
        <end position="140"/>
    </location>
</feature>
<sequence>MPPKRSYSDDYAPSDDHSPLFPPKRRKTQERRRPTATQEWWTVPEAEWDRMQPAMKMNWTHVGRIMETEEGEPSPTACEQCVQAGVPRQCRVYTREAMRRYGFKTHVCAKCRASANVCSLNPYFKNSVGLRNNNHPTPQASPWLPDGPGPDKRYRSPTPPSERHHREYPQSPVQRHIFPPSSDWDRFPPIHPHRQPPERHRSASPPPRRPPPHMPLPEKHPVSPDSLAARLAVLEEQMQTMRRESLHMKEENGFLRCRLAKLEALDEEDRKPPAPLTNKQSADAVETLALEESIASTLHKKQPACGQEQEQEQEQRDKAAAKAEETERLRKQEEEEEEEREQRWAAELETLHQEKVALSRRVLELEKGQEVTQQIFRDMYYALDD</sequence>
<evidence type="ECO:0000256" key="1">
    <source>
        <dbReference type="SAM" id="MobiDB-lite"/>
    </source>
</evidence>
<accession>K2SGN0</accession>
<protein>
    <submittedName>
        <fullName evidence="2">Uncharacterized protein</fullName>
    </submittedName>
</protein>
<name>K2SGN0_MACPH</name>
<reference evidence="2 3" key="1">
    <citation type="journal article" date="2012" name="BMC Genomics">
        <title>Tools to kill: Genome of one of the most destructive plant pathogenic fungi Macrophomina phaseolina.</title>
        <authorList>
            <person name="Islam M.S."/>
            <person name="Haque M.S."/>
            <person name="Islam M.M."/>
            <person name="Emdad E.M."/>
            <person name="Halim A."/>
            <person name="Hossen Q.M.M."/>
            <person name="Hossain M.Z."/>
            <person name="Ahmed B."/>
            <person name="Rahim S."/>
            <person name="Rahman M.S."/>
            <person name="Alam M.M."/>
            <person name="Hou S."/>
            <person name="Wan X."/>
            <person name="Saito J.A."/>
            <person name="Alam M."/>
        </authorList>
    </citation>
    <scope>NUCLEOTIDE SEQUENCE [LARGE SCALE GENOMIC DNA]</scope>
    <source>
        <strain evidence="2 3">MS6</strain>
    </source>
</reference>
<feature type="region of interest" description="Disordered" evidence="1">
    <location>
        <begin position="291"/>
        <end position="344"/>
    </location>
</feature>
<dbReference type="Proteomes" id="UP000007129">
    <property type="component" value="Unassembled WGS sequence"/>
</dbReference>
<feature type="region of interest" description="Disordered" evidence="1">
    <location>
        <begin position="131"/>
        <end position="223"/>
    </location>
</feature>
<dbReference type="AlphaFoldDB" id="K2SGN0"/>
<feature type="compositionally biased region" description="Basic and acidic residues" evidence="1">
    <location>
        <begin position="313"/>
        <end position="333"/>
    </location>
</feature>